<comment type="caution">
    <text evidence="3">The sequence shown here is derived from an EMBL/GenBank/DDBJ whole genome shotgun (WGS) entry which is preliminary data.</text>
</comment>
<keyword evidence="1" id="KW-0472">Membrane</keyword>
<evidence type="ECO:0000313" key="3">
    <source>
        <dbReference type="EMBL" id="KUM99071.1"/>
    </source>
</evidence>
<feature type="transmembrane region" description="Helical" evidence="1">
    <location>
        <begin position="40"/>
        <end position="59"/>
    </location>
</feature>
<sequence length="78" mass="7382">MCRIAGALLGASMLVGIIAPVASAAPDPAVASGAEGLSPVYGPYFGVMGSASAMVFSALDAAYGSASGSQYAPMPGAG</sequence>
<feature type="signal peptide" evidence="2">
    <location>
        <begin position="1"/>
        <end position="24"/>
    </location>
</feature>
<evidence type="ECO:0000313" key="4">
    <source>
        <dbReference type="Proteomes" id="UP000053127"/>
    </source>
</evidence>
<organism evidence="3 4">
    <name type="scientific">Streptomyces yokosukanensis</name>
    <dbReference type="NCBI Taxonomy" id="67386"/>
    <lineage>
        <taxon>Bacteria</taxon>
        <taxon>Bacillati</taxon>
        <taxon>Actinomycetota</taxon>
        <taxon>Actinomycetes</taxon>
        <taxon>Kitasatosporales</taxon>
        <taxon>Streptomycetaceae</taxon>
        <taxon>Streptomyces</taxon>
    </lineage>
</organism>
<evidence type="ECO:0000256" key="1">
    <source>
        <dbReference type="SAM" id="Phobius"/>
    </source>
</evidence>
<dbReference type="AlphaFoldDB" id="A0A101NTI6"/>
<gene>
    <name evidence="3" type="ORF">AQI95_40915</name>
</gene>
<keyword evidence="1" id="KW-1133">Transmembrane helix</keyword>
<keyword evidence="2" id="KW-0732">Signal</keyword>
<evidence type="ECO:0000256" key="2">
    <source>
        <dbReference type="SAM" id="SignalP"/>
    </source>
</evidence>
<accession>A0A101NTI6</accession>
<dbReference type="Proteomes" id="UP000053127">
    <property type="component" value="Unassembled WGS sequence"/>
</dbReference>
<feature type="chain" id="PRO_5007101923" evidence="2">
    <location>
        <begin position="25"/>
        <end position="78"/>
    </location>
</feature>
<reference evidence="3 4" key="1">
    <citation type="submission" date="2015-10" db="EMBL/GenBank/DDBJ databases">
        <title>Draft genome sequence of Streptomyces yokosukanensis DSM 40224, type strain for the species Streptomyces yokosukanensis.</title>
        <authorList>
            <person name="Ruckert C."/>
            <person name="Winkler A."/>
            <person name="Kalinowski J."/>
            <person name="Kampfer P."/>
            <person name="Glaeser S."/>
        </authorList>
    </citation>
    <scope>NUCLEOTIDE SEQUENCE [LARGE SCALE GENOMIC DNA]</scope>
    <source>
        <strain evidence="3 4">DSM 40224</strain>
    </source>
</reference>
<protein>
    <submittedName>
        <fullName evidence="3">Uncharacterized protein</fullName>
    </submittedName>
</protein>
<proteinExistence type="predicted"/>
<name>A0A101NTI6_9ACTN</name>
<keyword evidence="1" id="KW-0812">Transmembrane</keyword>
<dbReference type="EMBL" id="LMWN01000069">
    <property type="protein sequence ID" value="KUM99071.1"/>
    <property type="molecule type" value="Genomic_DNA"/>
</dbReference>
<keyword evidence="4" id="KW-1185">Reference proteome</keyword>